<dbReference type="Gene3D" id="3.40.630.30">
    <property type="match status" value="1"/>
</dbReference>
<dbReference type="Pfam" id="PF00583">
    <property type="entry name" value="Acetyltransf_1"/>
    <property type="match status" value="1"/>
</dbReference>
<dbReference type="EMBL" id="LT594324">
    <property type="protein sequence ID" value="SBT50795.1"/>
    <property type="molecule type" value="Genomic_DNA"/>
</dbReference>
<protein>
    <submittedName>
        <fullName evidence="4">Ribosomal protein S18 acetylase RimI</fullName>
    </submittedName>
</protein>
<sequence>MTGLLVRRAEPADHPAVARLTVAAYEADGQLKGENGYGVVLADVASRAEAGEVLVAVDEATGEVLGAVTFVLPGSRYAELSGPGEAEFRMLAVDPAAQGRGAGVALARACVARATELGCSAVVICVRAGMAASAHRLYARLGFVRVPEKDWSPLPGVELLGLRLDLAGQD</sequence>
<dbReference type="InterPro" id="IPR050832">
    <property type="entry name" value="Bact_Acetyltransf"/>
</dbReference>
<reference evidence="4 5" key="1">
    <citation type="submission" date="2016-06" db="EMBL/GenBank/DDBJ databases">
        <authorList>
            <person name="Kjaerup R.B."/>
            <person name="Dalgaard T.S."/>
            <person name="Juul-Madsen H.R."/>
        </authorList>
    </citation>
    <scope>NUCLEOTIDE SEQUENCE [LARGE SCALE GENOMIC DNA]</scope>
    <source>
        <strain evidence="4 5">DSM 45248</strain>
    </source>
</reference>
<evidence type="ECO:0000313" key="4">
    <source>
        <dbReference type="EMBL" id="SBT50795.1"/>
    </source>
</evidence>
<dbReference type="AlphaFoldDB" id="A0A1A9A2Y3"/>
<evidence type="ECO:0000256" key="1">
    <source>
        <dbReference type="ARBA" id="ARBA00022679"/>
    </source>
</evidence>
<keyword evidence="4" id="KW-0689">Ribosomal protein</keyword>
<keyword evidence="4" id="KW-0687">Ribonucleoprotein</keyword>
<dbReference type="Proteomes" id="UP000198765">
    <property type="component" value="Chromosome I"/>
</dbReference>
<name>A0A1A9A2Y3_9ACTN</name>
<dbReference type="SUPFAM" id="SSF55729">
    <property type="entry name" value="Acyl-CoA N-acyltransferases (Nat)"/>
    <property type="match status" value="1"/>
</dbReference>
<dbReference type="RefSeq" id="WP_091197744.1">
    <property type="nucleotide sequence ID" value="NZ_LT594324.1"/>
</dbReference>
<dbReference type="InterPro" id="IPR000182">
    <property type="entry name" value="GNAT_dom"/>
</dbReference>
<organism evidence="4 5">
    <name type="scientific">Micromonospora narathiwatensis</name>
    <dbReference type="NCBI Taxonomy" id="299146"/>
    <lineage>
        <taxon>Bacteria</taxon>
        <taxon>Bacillati</taxon>
        <taxon>Actinomycetota</taxon>
        <taxon>Actinomycetes</taxon>
        <taxon>Micromonosporales</taxon>
        <taxon>Micromonosporaceae</taxon>
        <taxon>Micromonospora</taxon>
    </lineage>
</organism>
<dbReference type="GO" id="GO:0016747">
    <property type="term" value="F:acyltransferase activity, transferring groups other than amino-acyl groups"/>
    <property type="evidence" value="ECO:0007669"/>
    <property type="project" value="InterPro"/>
</dbReference>
<keyword evidence="5" id="KW-1185">Reference proteome</keyword>
<dbReference type="PATRIC" id="fig|299146.4.peg.3977"/>
<accession>A0A1A9A2Y3</accession>
<keyword evidence="1" id="KW-0808">Transferase</keyword>
<proteinExistence type="predicted"/>
<dbReference type="InterPro" id="IPR016181">
    <property type="entry name" value="Acyl_CoA_acyltransferase"/>
</dbReference>
<dbReference type="GO" id="GO:0005840">
    <property type="term" value="C:ribosome"/>
    <property type="evidence" value="ECO:0007669"/>
    <property type="project" value="UniProtKB-KW"/>
</dbReference>
<dbReference type="PROSITE" id="PS51186">
    <property type="entry name" value="GNAT"/>
    <property type="match status" value="1"/>
</dbReference>
<dbReference type="OrthoDB" id="273614at2"/>
<dbReference type="CDD" id="cd04301">
    <property type="entry name" value="NAT_SF"/>
    <property type="match status" value="1"/>
</dbReference>
<gene>
    <name evidence="4" type="ORF">GA0070621_3840</name>
</gene>
<feature type="domain" description="N-acetyltransferase" evidence="3">
    <location>
        <begin position="4"/>
        <end position="165"/>
    </location>
</feature>
<dbReference type="PANTHER" id="PTHR43877">
    <property type="entry name" value="AMINOALKYLPHOSPHONATE N-ACETYLTRANSFERASE-RELATED-RELATED"/>
    <property type="match status" value="1"/>
</dbReference>
<evidence type="ECO:0000256" key="2">
    <source>
        <dbReference type="ARBA" id="ARBA00023315"/>
    </source>
</evidence>
<evidence type="ECO:0000259" key="3">
    <source>
        <dbReference type="PROSITE" id="PS51186"/>
    </source>
</evidence>
<keyword evidence="2" id="KW-0012">Acyltransferase</keyword>
<evidence type="ECO:0000313" key="5">
    <source>
        <dbReference type="Proteomes" id="UP000198765"/>
    </source>
</evidence>